<evidence type="ECO:0000313" key="1">
    <source>
        <dbReference type="EMBL" id="KKN62660.1"/>
    </source>
</evidence>
<dbReference type="EMBL" id="LAZR01000616">
    <property type="protein sequence ID" value="KKN62660.1"/>
    <property type="molecule type" value="Genomic_DNA"/>
</dbReference>
<accession>A0A0F9S1P0</accession>
<dbReference type="AlphaFoldDB" id="A0A0F9S1P0"/>
<protein>
    <submittedName>
        <fullName evidence="1">Uncharacterized protein</fullName>
    </submittedName>
</protein>
<organism evidence="1">
    <name type="scientific">marine sediment metagenome</name>
    <dbReference type="NCBI Taxonomy" id="412755"/>
    <lineage>
        <taxon>unclassified sequences</taxon>
        <taxon>metagenomes</taxon>
        <taxon>ecological metagenomes</taxon>
    </lineage>
</organism>
<gene>
    <name evidence="1" type="ORF">LCGC14_0509210</name>
</gene>
<sequence length="125" mass="14085">MEEQNELEMGIGTKEAVTLKPAKVKIVSVRIEEVGDKKNKKIVCTVKHPDREETIEMSSVKFEGKGNKLVVVGLWVNQDEDKLIRKGSALAIFMNHIAAQTLKDIAERECDTTEDDKGYLCFKAY</sequence>
<name>A0A0F9S1P0_9ZZZZ</name>
<proteinExistence type="predicted"/>
<reference evidence="1" key="1">
    <citation type="journal article" date="2015" name="Nature">
        <title>Complex archaea that bridge the gap between prokaryotes and eukaryotes.</title>
        <authorList>
            <person name="Spang A."/>
            <person name="Saw J.H."/>
            <person name="Jorgensen S.L."/>
            <person name="Zaremba-Niedzwiedzka K."/>
            <person name="Martijn J."/>
            <person name="Lind A.E."/>
            <person name="van Eijk R."/>
            <person name="Schleper C."/>
            <person name="Guy L."/>
            <person name="Ettema T.J."/>
        </authorList>
    </citation>
    <scope>NUCLEOTIDE SEQUENCE</scope>
</reference>
<comment type="caution">
    <text evidence="1">The sequence shown here is derived from an EMBL/GenBank/DDBJ whole genome shotgun (WGS) entry which is preliminary data.</text>
</comment>